<dbReference type="AlphaFoldDB" id="A0A1I3BEM8"/>
<dbReference type="SUPFAM" id="SSF53335">
    <property type="entry name" value="S-adenosyl-L-methionine-dependent methyltransferases"/>
    <property type="match status" value="1"/>
</dbReference>
<gene>
    <name evidence="1" type="ORF">SAMN05192551_101745</name>
</gene>
<organism evidence="1 2">
    <name type="scientific">Tindallia magadiensis</name>
    <dbReference type="NCBI Taxonomy" id="69895"/>
    <lineage>
        <taxon>Bacteria</taxon>
        <taxon>Bacillati</taxon>
        <taxon>Bacillota</taxon>
        <taxon>Clostridia</taxon>
        <taxon>Peptostreptococcales</taxon>
        <taxon>Tindalliaceae</taxon>
        <taxon>Tindallia</taxon>
    </lineage>
</organism>
<accession>A0A1I3BEM8</accession>
<sequence>MIPQATRLLEIALSHCTFSYPLFQYYYEKIVRDEIRIGSIKQQDRVLCIGGGAFPATAIEIHRQTGAKVDVLDCDQEAVQHASDLLQRMGVQEDINVYFGCGQSFDPKNYQVIHIALQVKNREEILAHLQKNTYPGTKILARFPRAWMEKFYDRSCGKYSNEMLSRNKKLLLNPQKTIKGTCMMVCGGKDYESDSKGNSDNSWKSVSVATYMADGYSLCDRRI</sequence>
<dbReference type="Gene3D" id="3.40.50.150">
    <property type="entry name" value="Vaccinia Virus protein VP39"/>
    <property type="match status" value="1"/>
</dbReference>
<name>A0A1I3BEM8_9FIRM</name>
<reference evidence="2" key="1">
    <citation type="submission" date="2016-10" db="EMBL/GenBank/DDBJ databases">
        <authorList>
            <person name="Varghese N."/>
            <person name="Submissions S."/>
        </authorList>
    </citation>
    <scope>NUCLEOTIDE SEQUENCE [LARGE SCALE GENOMIC DNA]</scope>
    <source>
        <strain evidence="2">Z-7934</strain>
    </source>
</reference>
<dbReference type="STRING" id="69895.SAMN05192551_101745"/>
<evidence type="ECO:0008006" key="3">
    <source>
        <dbReference type="Google" id="ProtNLM"/>
    </source>
</evidence>
<dbReference type="Proteomes" id="UP000199287">
    <property type="component" value="Unassembled WGS sequence"/>
</dbReference>
<dbReference type="EMBL" id="FOQA01000001">
    <property type="protein sequence ID" value="SFH60409.1"/>
    <property type="molecule type" value="Genomic_DNA"/>
</dbReference>
<keyword evidence="2" id="KW-1185">Reference proteome</keyword>
<evidence type="ECO:0000313" key="1">
    <source>
        <dbReference type="EMBL" id="SFH60409.1"/>
    </source>
</evidence>
<dbReference type="InterPro" id="IPR029063">
    <property type="entry name" value="SAM-dependent_MTases_sf"/>
</dbReference>
<dbReference type="RefSeq" id="WP_093369851.1">
    <property type="nucleotide sequence ID" value="NZ_FOQA01000001.1"/>
</dbReference>
<evidence type="ECO:0000313" key="2">
    <source>
        <dbReference type="Proteomes" id="UP000199287"/>
    </source>
</evidence>
<dbReference type="OrthoDB" id="1956540at2"/>
<protein>
    <recommendedName>
        <fullName evidence="3">Nicotianamine synthase protein</fullName>
    </recommendedName>
</protein>
<proteinExistence type="predicted"/>